<proteinExistence type="predicted"/>
<dbReference type="GeneID" id="38116084"/>
<evidence type="ECO:0000313" key="1">
    <source>
        <dbReference type="EMBL" id="RDW78862.1"/>
    </source>
</evidence>
<dbReference type="GO" id="GO:0019239">
    <property type="term" value="F:deaminase activity"/>
    <property type="evidence" value="ECO:0007669"/>
    <property type="project" value="TreeGrafter"/>
</dbReference>
<dbReference type="Proteomes" id="UP000256690">
    <property type="component" value="Unassembled WGS sequence"/>
</dbReference>
<sequence length="150" mass="16370">MTSPNGHPYLLNPSAPPSFTRYPHARLVSPSQKTTIYISGIAPVTPDGQLEGVTTNPDGTWSADIRVQTAAVLRRIGEIIHGASGGKADLHNVVDAVVYLTDTKSQYSGMNEEWNKVWRDRESAPARATVGVRELPDERFLVEVKATAIF</sequence>
<reference evidence="1 2" key="1">
    <citation type="journal article" date="2018" name="IMA Fungus">
        <title>IMA Genome-F 9: Draft genome sequence of Annulohypoxylon stygium, Aspergillus mulundensis, Berkeleyomyces basicola (syn. Thielaviopsis basicola), Ceratocystis smalleyi, two Cercospora beticola strains, Coleophoma cylindrospora, Fusarium fracticaudum, Phialophora cf. hyalina, and Morchella septimelata.</title>
        <authorList>
            <person name="Wingfield B.D."/>
            <person name="Bills G.F."/>
            <person name="Dong Y."/>
            <person name="Huang W."/>
            <person name="Nel W.J."/>
            <person name="Swalarsk-Parry B.S."/>
            <person name="Vaghefi N."/>
            <person name="Wilken P.M."/>
            <person name="An Z."/>
            <person name="de Beer Z.W."/>
            <person name="De Vos L."/>
            <person name="Chen L."/>
            <person name="Duong T.A."/>
            <person name="Gao Y."/>
            <person name="Hammerbacher A."/>
            <person name="Kikkert J.R."/>
            <person name="Li Y."/>
            <person name="Li H."/>
            <person name="Li K."/>
            <person name="Li Q."/>
            <person name="Liu X."/>
            <person name="Ma X."/>
            <person name="Naidoo K."/>
            <person name="Pethybridge S.J."/>
            <person name="Sun J."/>
            <person name="Steenkamp E.T."/>
            <person name="van der Nest M.A."/>
            <person name="van Wyk S."/>
            <person name="Wingfield M.J."/>
            <person name="Xiong C."/>
            <person name="Yue Q."/>
            <person name="Zhang X."/>
        </authorList>
    </citation>
    <scope>NUCLEOTIDE SEQUENCE [LARGE SCALE GENOMIC DNA]</scope>
    <source>
        <strain evidence="1 2">DSM 5745</strain>
    </source>
</reference>
<protein>
    <submittedName>
        <fullName evidence="1">Putative L-PSP endoribonuclease family protein</fullName>
    </submittedName>
</protein>
<dbReference type="SUPFAM" id="SSF55298">
    <property type="entry name" value="YjgF-like"/>
    <property type="match status" value="1"/>
</dbReference>
<comment type="caution">
    <text evidence="1">The sequence shown here is derived from an EMBL/GenBank/DDBJ whole genome shotgun (WGS) entry which is preliminary data.</text>
</comment>
<dbReference type="InterPro" id="IPR035959">
    <property type="entry name" value="RutC-like_sf"/>
</dbReference>
<dbReference type="AlphaFoldDB" id="A0A3D8RXS9"/>
<dbReference type="GO" id="GO:0005739">
    <property type="term" value="C:mitochondrion"/>
    <property type="evidence" value="ECO:0007669"/>
    <property type="project" value="TreeGrafter"/>
</dbReference>
<gene>
    <name evidence="1" type="ORF">DSM5745_05714</name>
</gene>
<dbReference type="PANTHER" id="PTHR11803:SF48">
    <property type="entry name" value="2-AMINOMUCONATE DEAMINASE"/>
    <property type="match status" value="1"/>
</dbReference>
<evidence type="ECO:0000313" key="2">
    <source>
        <dbReference type="Proteomes" id="UP000256690"/>
    </source>
</evidence>
<organism evidence="1 2">
    <name type="scientific">Aspergillus mulundensis</name>
    <dbReference type="NCBI Taxonomy" id="1810919"/>
    <lineage>
        <taxon>Eukaryota</taxon>
        <taxon>Fungi</taxon>
        <taxon>Dikarya</taxon>
        <taxon>Ascomycota</taxon>
        <taxon>Pezizomycotina</taxon>
        <taxon>Eurotiomycetes</taxon>
        <taxon>Eurotiomycetidae</taxon>
        <taxon>Eurotiales</taxon>
        <taxon>Aspergillaceae</taxon>
        <taxon>Aspergillus</taxon>
        <taxon>Aspergillus subgen. Nidulantes</taxon>
    </lineage>
</organism>
<dbReference type="Pfam" id="PF01042">
    <property type="entry name" value="Ribonuc_L-PSP"/>
    <property type="match status" value="1"/>
</dbReference>
<name>A0A3D8RXS9_9EURO</name>
<dbReference type="Gene3D" id="3.30.1330.40">
    <property type="entry name" value="RutC-like"/>
    <property type="match status" value="1"/>
</dbReference>
<keyword evidence="2" id="KW-1185">Reference proteome</keyword>
<dbReference type="InterPro" id="IPR006175">
    <property type="entry name" value="YjgF/YER057c/UK114"/>
</dbReference>
<dbReference type="OrthoDB" id="309640at2759"/>
<dbReference type="RefSeq" id="XP_026603562.1">
    <property type="nucleotide sequence ID" value="XM_026747730.1"/>
</dbReference>
<dbReference type="EMBL" id="PVWQ01000006">
    <property type="protein sequence ID" value="RDW78862.1"/>
    <property type="molecule type" value="Genomic_DNA"/>
</dbReference>
<dbReference type="STRING" id="1810919.A0A3D8RXS9"/>
<dbReference type="GO" id="GO:0005829">
    <property type="term" value="C:cytosol"/>
    <property type="evidence" value="ECO:0007669"/>
    <property type="project" value="TreeGrafter"/>
</dbReference>
<dbReference type="PANTHER" id="PTHR11803">
    <property type="entry name" value="2-IMINOBUTANOATE/2-IMINOPROPANOATE DEAMINASE RIDA"/>
    <property type="match status" value="1"/>
</dbReference>
<dbReference type="CDD" id="cd00448">
    <property type="entry name" value="YjgF_YER057c_UK114_family"/>
    <property type="match status" value="1"/>
</dbReference>
<accession>A0A3D8RXS9</accession>